<dbReference type="Pfam" id="PF03392">
    <property type="entry name" value="OS-D"/>
    <property type="match status" value="1"/>
</dbReference>
<evidence type="ECO:0000313" key="3">
    <source>
        <dbReference type="RefSeq" id="XP_026494684.1"/>
    </source>
</evidence>
<reference evidence="3" key="1">
    <citation type="submission" date="2025-08" db="UniProtKB">
        <authorList>
            <consortium name="RefSeq"/>
        </authorList>
    </citation>
    <scope>IDENTIFICATION</scope>
    <source>
        <tissue evidence="3">Whole body</tissue>
    </source>
</reference>
<sequence>MKSIIVLCFLALVAFAAARPDKYTDRFDKVNIDEILSNRRLLTAYISCVLEKGKCTNDGRELKSHIKEALENQCEKCTEVQRKGTRTVIRHLINNEQSYWDQLVAKYDPTRKYVAKYENELKAITA</sequence>
<dbReference type="RefSeq" id="XP_026494684.1">
    <property type="nucleotide sequence ID" value="XM_026638899.2"/>
</dbReference>
<organism evidence="2 3">
    <name type="scientific">Vanessa tameamea</name>
    <name type="common">Kamehameha butterfly</name>
    <dbReference type="NCBI Taxonomy" id="334116"/>
    <lineage>
        <taxon>Eukaryota</taxon>
        <taxon>Metazoa</taxon>
        <taxon>Ecdysozoa</taxon>
        <taxon>Arthropoda</taxon>
        <taxon>Hexapoda</taxon>
        <taxon>Insecta</taxon>
        <taxon>Pterygota</taxon>
        <taxon>Neoptera</taxon>
        <taxon>Endopterygota</taxon>
        <taxon>Lepidoptera</taxon>
        <taxon>Glossata</taxon>
        <taxon>Ditrysia</taxon>
        <taxon>Papilionoidea</taxon>
        <taxon>Nymphalidae</taxon>
        <taxon>Nymphalinae</taxon>
        <taxon>Vanessa</taxon>
    </lineage>
</organism>
<dbReference type="Gene3D" id="1.10.2080.10">
    <property type="entry name" value="Insect odorant-binding protein A10/Ejaculatory bulb-specific protein 3"/>
    <property type="match status" value="1"/>
</dbReference>
<evidence type="ECO:0000313" key="2">
    <source>
        <dbReference type="Proteomes" id="UP001652626"/>
    </source>
</evidence>
<dbReference type="AlphaFoldDB" id="A0A8B8ICA3"/>
<dbReference type="InterPro" id="IPR036682">
    <property type="entry name" value="OS_D_A10/PebIII_sf"/>
</dbReference>
<accession>A0A8B8ICA3</accession>
<dbReference type="OrthoDB" id="6625994at2759"/>
<dbReference type="GeneID" id="113399698"/>
<protein>
    <submittedName>
        <fullName evidence="3">Allergen Tha p 1-like</fullName>
    </submittedName>
</protein>
<dbReference type="Proteomes" id="UP001652626">
    <property type="component" value="Chromosome 18"/>
</dbReference>
<dbReference type="PANTHER" id="PTHR11257">
    <property type="entry name" value="CHEMOSENSORY PROTEIN-RELATED"/>
    <property type="match status" value="1"/>
</dbReference>
<dbReference type="PANTHER" id="PTHR11257:SF12">
    <property type="entry name" value="EJACULATORY BULB-SPECIFIC PROTEIN 3-RELATED"/>
    <property type="match status" value="1"/>
</dbReference>
<dbReference type="InterPro" id="IPR005055">
    <property type="entry name" value="A10/PebIII"/>
</dbReference>
<feature type="signal peptide" evidence="1">
    <location>
        <begin position="1"/>
        <end position="18"/>
    </location>
</feature>
<proteinExistence type="predicted"/>
<dbReference type="OMA" id="FILCAIM"/>
<keyword evidence="2" id="KW-1185">Reference proteome</keyword>
<feature type="chain" id="PRO_5034405650" evidence="1">
    <location>
        <begin position="19"/>
        <end position="126"/>
    </location>
</feature>
<keyword evidence="1" id="KW-0732">Signal</keyword>
<gene>
    <name evidence="3" type="primary">LOC113399698</name>
</gene>
<evidence type="ECO:0000256" key="1">
    <source>
        <dbReference type="SAM" id="SignalP"/>
    </source>
</evidence>
<dbReference type="SUPFAM" id="SSF100910">
    <property type="entry name" value="Chemosensory protein Csp2"/>
    <property type="match status" value="1"/>
</dbReference>
<name>A0A8B8ICA3_VANTA</name>